<evidence type="ECO:0000313" key="1">
    <source>
        <dbReference type="EMBL" id="VDH93410.1"/>
    </source>
</evidence>
<sequence length="284" mass="32705">MELLETLHWMRADVFICLTGVPKDSWTQWSSCTKTCDIGTQTRCRYNHALRKIEYEEQYCNTKYCPGVDLSCNTKIDCHRQAGWSYNIECKNNVCRCSLGEGHNKRGWKLFDTREFPIALGYAPSESYLEHKSCTTSDNSRYELYVINTFGGPDDLFEITFKPRGLVIKPIILVLVSYWSIIWKINTSVGLYKVLYGGRDFDNQTVVKVVKNSSSKCSFEATKRSDIAHTIYNDVQVLTKLSYEYGPVTSYTRLFPKSDASWIILCVGGSPFQILTRDYRVRLN</sequence>
<dbReference type="Proteomes" id="UP000596742">
    <property type="component" value="Unassembled WGS sequence"/>
</dbReference>
<dbReference type="SUPFAM" id="SSF82895">
    <property type="entry name" value="TSP-1 type 1 repeat"/>
    <property type="match status" value="1"/>
</dbReference>
<protein>
    <submittedName>
        <fullName evidence="1">Uncharacterized protein</fullName>
    </submittedName>
</protein>
<dbReference type="OrthoDB" id="6128994at2759"/>
<dbReference type="PROSITE" id="PS50092">
    <property type="entry name" value="TSP1"/>
    <property type="match status" value="1"/>
</dbReference>
<evidence type="ECO:0000313" key="2">
    <source>
        <dbReference type="Proteomes" id="UP000596742"/>
    </source>
</evidence>
<dbReference type="EMBL" id="UYJE01000448">
    <property type="protein sequence ID" value="VDH93410.1"/>
    <property type="molecule type" value="Genomic_DNA"/>
</dbReference>
<dbReference type="Gene3D" id="2.20.100.10">
    <property type="entry name" value="Thrombospondin type-1 (TSP1) repeat"/>
    <property type="match status" value="1"/>
</dbReference>
<dbReference type="Pfam" id="PF00090">
    <property type="entry name" value="TSP_1"/>
    <property type="match status" value="1"/>
</dbReference>
<gene>
    <name evidence="1" type="ORF">MGAL_10B018149</name>
</gene>
<accession>A0A8B6BNH4</accession>
<name>A0A8B6BNH4_MYTGA</name>
<organism evidence="1 2">
    <name type="scientific">Mytilus galloprovincialis</name>
    <name type="common">Mediterranean mussel</name>
    <dbReference type="NCBI Taxonomy" id="29158"/>
    <lineage>
        <taxon>Eukaryota</taxon>
        <taxon>Metazoa</taxon>
        <taxon>Spiralia</taxon>
        <taxon>Lophotrochozoa</taxon>
        <taxon>Mollusca</taxon>
        <taxon>Bivalvia</taxon>
        <taxon>Autobranchia</taxon>
        <taxon>Pteriomorphia</taxon>
        <taxon>Mytilida</taxon>
        <taxon>Mytiloidea</taxon>
        <taxon>Mytilidae</taxon>
        <taxon>Mytilinae</taxon>
        <taxon>Mytilus</taxon>
    </lineage>
</organism>
<dbReference type="InterPro" id="IPR000884">
    <property type="entry name" value="TSP1_rpt"/>
</dbReference>
<comment type="caution">
    <text evidence="1">The sequence shown here is derived from an EMBL/GenBank/DDBJ whole genome shotgun (WGS) entry which is preliminary data.</text>
</comment>
<keyword evidence="2" id="KW-1185">Reference proteome</keyword>
<dbReference type="SMART" id="SM00209">
    <property type="entry name" value="TSP1"/>
    <property type="match status" value="1"/>
</dbReference>
<reference evidence="1" key="1">
    <citation type="submission" date="2018-11" db="EMBL/GenBank/DDBJ databases">
        <authorList>
            <person name="Alioto T."/>
            <person name="Alioto T."/>
        </authorList>
    </citation>
    <scope>NUCLEOTIDE SEQUENCE</scope>
</reference>
<proteinExistence type="predicted"/>
<dbReference type="InterPro" id="IPR036383">
    <property type="entry name" value="TSP1_rpt_sf"/>
</dbReference>
<dbReference type="AlphaFoldDB" id="A0A8B6BNH4"/>